<dbReference type="GO" id="GO:0005634">
    <property type="term" value="C:nucleus"/>
    <property type="evidence" value="ECO:0007669"/>
    <property type="project" value="TreeGrafter"/>
</dbReference>
<keyword evidence="2" id="KW-1133">Transmembrane helix</keyword>
<evidence type="ECO:0000313" key="3">
    <source>
        <dbReference type="Proteomes" id="UP001165740"/>
    </source>
</evidence>
<sequence length="666" mass="77578">MTYKTYGCLMMLGDTPIQTVIDDLKTKKANNELIKVLKKLRDEVKHKTKLKHIMTSLNAHELMNHKPTSVKSYQDCQFLFDYLNEEKKKRLAENNCPSSQVLKIFNDPIHGHIQLHPACQMIVDTPEFQRLRDIKQLGTVYFVYPGAAHNRFEHSLGVCHLAEQFVKSLHETQPELGITDVDQLCVQIAGLCVNLGHGPFSRVYFNHFLPAIHEKTTFYRKPSAAMFRHLLKKNNLETKLAAYGIKGQDIDFIIEQIEGPKHATGSTGMSIFSRAYHMMSSKAKKWPYKGRPKEKAYLYEIVVNRRNGIDVYKWDYMARDCHHLGIKNNFDASRYMKFARVIEMEGEIQICTRDKEISNLYNMFYTRYTVDKYAYSHKVACGIEIMIVDALKKANEHIRFKGENGEEHTIYECHNDMVALSQLTDYVLTMITSDNDEEPTDHGDFEKRKSDLEESRDIIQRIYKRDLYTLCYETQPMIPNNLQAGNSSQPVTEVKIEEVMYQKISEPHFKKEILTILQQSIKEKKVDESIDEDRVNRMIEEINTKKEIIVKKINLDFGMKEENPVERLKVYSKHNLNSARHLKKEEASIILGPTKFNEILVRVYSKDKDAKKCRILYEAARATITVKKESIKFSFIKWIQKYIPACPLFWLIPVGVCLLAVWLYPK</sequence>
<dbReference type="Gene3D" id="1.10.3210.10">
    <property type="entry name" value="Hypothetical protein af1432"/>
    <property type="match status" value="1"/>
</dbReference>
<gene>
    <name evidence="4" type="primary">LOC106060136</name>
</gene>
<keyword evidence="2" id="KW-0812">Transmembrane</keyword>
<dbReference type="RefSeq" id="XP_055890972.1">
    <property type="nucleotide sequence ID" value="XM_056034997.1"/>
</dbReference>
<keyword evidence="2" id="KW-0472">Membrane</keyword>
<organism evidence="3 4">
    <name type="scientific">Biomphalaria glabrata</name>
    <name type="common">Bloodfluke planorb</name>
    <name type="synonym">Freshwater snail</name>
    <dbReference type="NCBI Taxonomy" id="6526"/>
    <lineage>
        <taxon>Eukaryota</taxon>
        <taxon>Metazoa</taxon>
        <taxon>Spiralia</taxon>
        <taxon>Lophotrochozoa</taxon>
        <taxon>Mollusca</taxon>
        <taxon>Gastropoda</taxon>
        <taxon>Heterobranchia</taxon>
        <taxon>Euthyneura</taxon>
        <taxon>Panpulmonata</taxon>
        <taxon>Hygrophila</taxon>
        <taxon>Lymnaeoidea</taxon>
        <taxon>Planorbidae</taxon>
        <taxon>Biomphalaria</taxon>
    </lineage>
</organism>
<accession>A0A9W3AUQ7</accession>
<evidence type="ECO:0000313" key="4">
    <source>
        <dbReference type="RefSeq" id="XP_055890972.1"/>
    </source>
</evidence>
<dbReference type="InterPro" id="IPR003607">
    <property type="entry name" value="HD/PDEase_dom"/>
</dbReference>
<comment type="similarity">
    <text evidence="1">Belongs to the SAMHD1 family.</text>
</comment>
<dbReference type="GO" id="GO:0008832">
    <property type="term" value="F:dGTPase activity"/>
    <property type="evidence" value="ECO:0007669"/>
    <property type="project" value="TreeGrafter"/>
</dbReference>
<keyword evidence="3" id="KW-1185">Reference proteome</keyword>
<dbReference type="AlphaFoldDB" id="A0A9W3AUQ7"/>
<dbReference type="PANTHER" id="PTHR11373">
    <property type="entry name" value="DEOXYNUCLEOSIDE TRIPHOSPHATE TRIPHOSPHOHYDROLASE"/>
    <property type="match status" value="1"/>
</dbReference>
<dbReference type="OMA" id="ECDNEND"/>
<proteinExistence type="inferred from homology"/>
<dbReference type="Proteomes" id="UP001165740">
    <property type="component" value="Chromosome 7"/>
</dbReference>
<evidence type="ECO:0000256" key="1">
    <source>
        <dbReference type="ARBA" id="ARBA00005776"/>
    </source>
</evidence>
<evidence type="ECO:0000256" key="2">
    <source>
        <dbReference type="SAM" id="Phobius"/>
    </source>
</evidence>
<dbReference type="GeneID" id="106060136"/>
<reference evidence="4" key="1">
    <citation type="submission" date="2025-08" db="UniProtKB">
        <authorList>
            <consortium name="RefSeq"/>
        </authorList>
    </citation>
    <scope>IDENTIFICATION</scope>
</reference>
<protein>
    <submittedName>
        <fullName evidence="4">Deoxynucleoside triphosphate triphosphohydrolase SAMHD1-like isoform X1</fullName>
    </submittedName>
</protein>
<dbReference type="InterPro" id="IPR050135">
    <property type="entry name" value="dGTPase-like"/>
</dbReference>
<feature type="transmembrane region" description="Helical" evidence="2">
    <location>
        <begin position="642"/>
        <end position="664"/>
    </location>
</feature>
<dbReference type="OrthoDB" id="9991235at2759"/>
<dbReference type="Gene3D" id="3.30.70.2760">
    <property type="match status" value="1"/>
</dbReference>
<name>A0A9W3AUQ7_BIOGL</name>
<dbReference type="SUPFAM" id="SSF109604">
    <property type="entry name" value="HD-domain/PDEase-like"/>
    <property type="match status" value="1"/>
</dbReference>
<dbReference type="PANTHER" id="PTHR11373:SF4">
    <property type="entry name" value="DEOXYNUCLEOSIDE TRIPHOSPHATE TRIPHOSPHOHYDROLASE SAMHD1"/>
    <property type="match status" value="1"/>
</dbReference>
<dbReference type="CDD" id="cd00077">
    <property type="entry name" value="HDc"/>
    <property type="match status" value="1"/>
</dbReference>
<dbReference type="GO" id="GO:0006203">
    <property type="term" value="P:dGTP catabolic process"/>
    <property type="evidence" value="ECO:0007669"/>
    <property type="project" value="TreeGrafter"/>
</dbReference>